<keyword evidence="2" id="KW-1185">Reference proteome</keyword>
<reference evidence="1 2" key="1">
    <citation type="submission" date="2023-01" db="EMBL/GenBank/DDBJ databases">
        <title>Analysis of 21 Apiospora genomes using comparative genomics revels a genus with tremendous synthesis potential of carbohydrate active enzymes and secondary metabolites.</title>
        <authorList>
            <person name="Sorensen T."/>
        </authorList>
    </citation>
    <scope>NUCLEOTIDE SEQUENCE [LARGE SCALE GENOMIC DNA]</scope>
    <source>
        <strain evidence="1 2">CBS 20057</strain>
    </source>
</reference>
<protein>
    <submittedName>
        <fullName evidence="1">Uncharacterized protein</fullName>
    </submittedName>
</protein>
<dbReference type="Proteomes" id="UP001396898">
    <property type="component" value="Unassembled WGS sequence"/>
</dbReference>
<gene>
    <name evidence="1" type="ORF">PG991_007444</name>
</gene>
<accession>A0ABR1RTG4</accession>
<name>A0ABR1RTG4_9PEZI</name>
<comment type="caution">
    <text evidence="1">The sequence shown here is derived from an EMBL/GenBank/DDBJ whole genome shotgun (WGS) entry which is preliminary data.</text>
</comment>
<proteinExistence type="predicted"/>
<evidence type="ECO:0000313" key="2">
    <source>
        <dbReference type="Proteomes" id="UP001396898"/>
    </source>
</evidence>
<dbReference type="EMBL" id="JAQQWI010000010">
    <property type="protein sequence ID" value="KAK8018254.1"/>
    <property type="molecule type" value="Genomic_DNA"/>
</dbReference>
<evidence type="ECO:0000313" key="1">
    <source>
        <dbReference type="EMBL" id="KAK8018254.1"/>
    </source>
</evidence>
<organism evidence="1 2">
    <name type="scientific">Apiospora marii</name>
    <dbReference type="NCBI Taxonomy" id="335849"/>
    <lineage>
        <taxon>Eukaryota</taxon>
        <taxon>Fungi</taxon>
        <taxon>Dikarya</taxon>
        <taxon>Ascomycota</taxon>
        <taxon>Pezizomycotina</taxon>
        <taxon>Sordariomycetes</taxon>
        <taxon>Xylariomycetidae</taxon>
        <taxon>Amphisphaeriales</taxon>
        <taxon>Apiosporaceae</taxon>
        <taxon>Apiospora</taxon>
    </lineage>
</organism>
<sequence>MAWIPLTAAAPFGMPYYYYLGDHHIYSCVPGRCLHGPNDQYFCNMGMNMAHPQPMVCSNHQQACGAHGQPNVNVVVVAQPSNPNIAPANAAVVRWPAVGYPCAHLDTPLLGRRPEDYYPYPPRLQAHRDGSFPGLEYIPVLRDGWADYSSRANHAVAPPNCDRF</sequence>